<evidence type="ECO:0000256" key="1">
    <source>
        <dbReference type="SAM" id="Phobius"/>
    </source>
</evidence>
<keyword evidence="1" id="KW-1133">Transmembrane helix</keyword>
<gene>
    <name evidence="2" type="ORF">BDV30DRAFT_95527</name>
</gene>
<reference evidence="2 3" key="1">
    <citation type="submission" date="2019-04" db="EMBL/GenBank/DDBJ databases">
        <title>Fungal friends and foes A comparative genomics study of 23 Aspergillus species from section Flavi.</title>
        <authorList>
            <consortium name="DOE Joint Genome Institute"/>
            <person name="Kjaerbolling I."/>
            <person name="Vesth T.C."/>
            <person name="Frisvad J.C."/>
            <person name="Nybo J.L."/>
            <person name="Theobald S."/>
            <person name="Kildgaard S."/>
            <person name="Petersen T.I."/>
            <person name="Kuo A."/>
            <person name="Sato A."/>
            <person name="Lyhne E.K."/>
            <person name="Kogle M.E."/>
            <person name="Wiebenga A."/>
            <person name="Kun R.S."/>
            <person name="Lubbers R.J."/>
            <person name="Makela M.R."/>
            <person name="Barry K."/>
            <person name="Chovatia M."/>
            <person name="Clum A."/>
            <person name="Daum C."/>
            <person name="Haridas S."/>
            <person name="He G."/>
            <person name="LaButti K."/>
            <person name="Lipzen A."/>
            <person name="Mondo S."/>
            <person name="Pangilinan J."/>
            <person name="Riley R."/>
            <person name="Salamov A."/>
            <person name="Simmons B.A."/>
            <person name="Magnuson J.K."/>
            <person name="Henrissat B."/>
            <person name="Mortensen U.H."/>
            <person name="Larsen T.O."/>
            <person name="De vries R.P."/>
            <person name="Grigoriev I.V."/>
            <person name="Machida M."/>
            <person name="Baker S.E."/>
            <person name="Andersen M.R."/>
        </authorList>
    </citation>
    <scope>NUCLEOTIDE SEQUENCE [LARGE SCALE GENOMIC DNA]</scope>
    <source>
        <strain evidence="2 3">CBS 117635</strain>
    </source>
</reference>
<evidence type="ECO:0000313" key="2">
    <source>
        <dbReference type="EMBL" id="KAB8274195.1"/>
    </source>
</evidence>
<organism evidence="2 3">
    <name type="scientific">Aspergillus minisclerotigenes</name>
    <dbReference type="NCBI Taxonomy" id="656917"/>
    <lineage>
        <taxon>Eukaryota</taxon>
        <taxon>Fungi</taxon>
        <taxon>Dikarya</taxon>
        <taxon>Ascomycota</taxon>
        <taxon>Pezizomycotina</taxon>
        <taxon>Eurotiomycetes</taxon>
        <taxon>Eurotiomycetidae</taxon>
        <taxon>Eurotiales</taxon>
        <taxon>Aspergillaceae</taxon>
        <taxon>Aspergillus</taxon>
        <taxon>Aspergillus subgen. Circumdati</taxon>
    </lineage>
</organism>
<evidence type="ECO:0000313" key="3">
    <source>
        <dbReference type="Proteomes" id="UP000326289"/>
    </source>
</evidence>
<dbReference type="EMBL" id="ML732790">
    <property type="protein sequence ID" value="KAB8274195.1"/>
    <property type="molecule type" value="Genomic_DNA"/>
</dbReference>
<protein>
    <submittedName>
        <fullName evidence="2">Uncharacterized protein</fullName>
    </submittedName>
</protein>
<keyword evidence="1" id="KW-0812">Transmembrane</keyword>
<dbReference type="Proteomes" id="UP000326289">
    <property type="component" value="Unassembled WGS sequence"/>
</dbReference>
<name>A0A5N6J679_9EURO</name>
<proteinExistence type="predicted"/>
<keyword evidence="1" id="KW-0472">Membrane</keyword>
<feature type="transmembrane region" description="Helical" evidence="1">
    <location>
        <begin position="30"/>
        <end position="54"/>
    </location>
</feature>
<dbReference type="AlphaFoldDB" id="A0A5N6J679"/>
<accession>A0A5N6J679</accession>
<keyword evidence="3" id="KW-1185">Reference proteome</keyword>
<sequence>MHYVCLHGPGVSKKCGVSWELAISQRARGLFFSFFLLFLFIFLFYLFSLLRLIFTSFYIYMGEPEVIAHDLLSDFTTHASIRPSKPVSVRWYH</sequence>